<dbReference type="InParanoid" id="A0A1D5PC35"/>
<dbReference type="VEuPathDB" id="HostDB:geneid_416040"/>
<dbReference type="AlphaFoldDB" id="A0A1D5PC35"/>
<dbReference type="OrthoDB" id="29543at2759"/>
<dbReference type="GO" id="GO:0046540">
    <property type="term" value="C:U4/U6 x U5 tri-snRNP complex"/>
    <property type="evidence" value="ECO:0000318"/>
    <property type="project" value="GO_Central"/>
</dbReference>
<dbReference type="Ensembl" id="ENSGALT00010051536.1">
    <property type="protein sequence ID" value="ENSGALP00010030727.1"/>
    <property type="gene ID" value="ENSGALG00010021258.1"/>
</dbReference>
<dbReference type="GO" id="GO:0033962">
    <property type="term" value="P:P-body assembly"/>
    <property type="evidence" value="ECO:0000318"/>
    <property type="project" value="GO_Central"/>
</dbReference>
<reference evidence="1" key="1">
    <citation type="submission" date="2020-11" db="EMBL/GenBank/DDBJ databases">
        <title>Gallus gallus (Chicken) genome, bGalGal1, GRCg7b, maternal haplotype autosomes + Z &amp; W.</title>
        <authorList>
            <person name="Warren W."/>
            <person name="Formenti G."/>
            <person name="Fedrigo O."/>
            <person name="Haase B."/>
            <person name="Mountcastle J."/>
            <person name="Balacco J."/>
            <person name="Tracey A."/>
            <person name="Schneider V."/>
            <person name="Okimoto R."/>
            <person name="Cheng H."/>
            <person name="Hawken R."/>
            <person name="Howe K."/>
            <person name="Jarvis E.D."/>
        </authorList>
    </citation>
    <scope>NUCLEOTIDE SEQUENCE [LARGE SCALE GENOMIC DNA]</scope>
    <source>
        <strain evidence="1">Broiler</strain>
    </source>
</reference>
<protein>
    <submittedName>
        <fullName evidence="1">LSM3 homolog, U6 small nuclear RNA and mRNA degradation associated</fullName>
    </submittedName>
</protein>
<dbReference type="Proteomes" id="UP000000539">
    <property type="component" value="Chromosome 12"/>
</dbReference>
<dbReference type="GO" id="GO:1990726">
    <property type="term" value="C:Lsm1-7-Pat1 complex"/>
    <property type="evidence" value="ECO:0000318"/>
    <property type="project" value="GO_Central"/>
</dbReference>
<proteinExistence type="predicted"/>
<dbReference type="GO" id="GO:0003723">
    <property type="term" value="F:RNA binding"/>
    <property type="evidence" value="ECO:0000318"/>
    <property type="project" value="GO_Central"/>
</dbReference>
<dbReference type="GO" id="GO:0071013">
    <property type="term" value="C:catalytic step 2 spliceosome"/>
    <property type="evidence" value="ECO:0000318"/>
    <property type="project" value="GO_Central"/>
</dbReference>
<accession>A0A1D5PC35</accession>
<dbReference type="GO" id="GO:0000398">
    <property type="term" value="P:mRNA splicing, via spliceosome"/>
    <property type="evidence" value="ECO:0000318"/>
    <property type="project" value="GO_Central"/>
</dbReference>
<dbReference type="PANTHER" id="PTHR13110">
    <property type="entry name" value="U6 SNRNA-ASSOCIATED SM-LIKE PROTEIN LSM3"/>
    <property type="match status" value="1"/>
</dbReference>
<dbReference type="Bgee" id="ENSGALG00000031139">
    <property type="expression patterns" value="Expressed in ovary and 14 other cell types or tissues"/>
</dbReference>
<dbReference type="GO" id="GO:0071011">
    <property type="term" value="C:precatalytic spliceosome"/>
    <property type="evidence" value="ECO:0000318"/>
    <property type="project" value="GO_Central"/>
</dbReference>
<gene>
    <name evidence="1" type="primary">LSM3</name>
</gene>
<dbReference type="SUPFAM" id="SSF50182">
    <property type="entry name" value="Sm-like ribonucleoproteins"/>
    <property type="match status" value="1"/>
</dbReference>
<reference evidence="1" key="2">
    <citation type="submission" date="2025-08" db="UniProtKB">
        <authorList>
            <consortium name="Ensembl"/>
        </authorList>
    </citation>
    <scope>IDENTIFICATION</scope>
    <source>
        <strain evidence="1">broiler</strain>
    </source>
</reference>
<dbReference type="InterPro" id="IPR040002">
    <property type="entry name" value="Sm-like_LSM3"/>
</dbReference>
<dbReference type="GO" id="GO:0005688">
    <property type="term" value="C:U6 snRNP"/>
    <property type="evidence" value="ECO:0000318"/>
    <property type="project" value="GO_Central"/>
</dbReference>
<dbReference type="Gene3D" id="2.30.30.100">
    <property type="match status" value="1"/>
</dbReference>
<dbReference type="STRING" id="9031.ENSGALP00000050320"/>
<organism evidence="1 2">
    <name type="scientific">Gallus gallus</name>
    <name type="common">Chicken</name>
    <dbReference type="NCBI Taxonomy" id="9031"/>
    <lineage>
        <taxon>Eukaryota</taxon>
        <taxon>Metazoa</taxon>
        <taxon>Chordata</taxon>
        <taxon>Craniata</taxon>
        <taxon>Vertebrata</taxon>
        <taxon>Euteleostomi</taxon>
        <taxon>Archelosauria</taxon>
        <taxon>Archosauria</taxon>
        <taxon>Dinosauria</taxon>
        <taxon>Saurischia</taxon>
        <taxon>Theropoda</taxon>
        <taxon>Coelurosauria</taxon>
        <taxon>Aves</taxon>
        <taxon>Neognathae</taxon>
        <taxon>Galloanserae</taxon>
        <taxon>Galliformes</taxon>
        <taxon>Phasianidae</taxon>
        <taxon>Phasianinae</taxon>
        <taxon>Gallus</taxon>
    </lineage>
</organism>
<evidence type="ECO:0000313" key="2">
    <source>
        <dbReference type="Proteomes" id="UP000000539"/>
    </source>
</evidence>
<dbReference type="GO" id="GO:0000932">
    <property type="term" value="C:P-body"/>
    <property type="evidence" value="ECO:0000318"/>
    <property type="project" value="GO_Central"/>
</dbReference>
<dbReference type="Reactome" id="R-GGA-430039">
    <property type="pathway name" value="mRNA decay by 5' to 3' exoribonuclease"/>
</dbReference>
<keyword evidence="2" id="KW-1185">Reference proteome</keyword>
<reference evidence="1" key="3">
    <citation type="submission" date="2025-09" db="UniProtKB">
        <authorList>
            <consortium name="Ensembl"/>
        </authorList>
    </citation>
    <scope>IDENTIFICATION</scope>
    <source>
        <strain evidence="1">broiler</strain>
    </source>
</reference>
<name>A0A1D5PC35_CHICK</name>
<sequence length="102" mass="11285">MADEVDQQQTTNTVEEPLDLIRLSLDERIYVKMRNDRELRGRLHVSTNSRTLPGPARRQAVLLCAAICYVSAVCSAAALGLCSALPEIQKAHFVFPCLLSSK</sequence>
<dbReference type="GeneTree" id="ENSGT00940000169847"/>
<dbReference type="InterPro" id="IPR010920">
    <property type="entry name" value="LSM_dom_sf"/>
</dbReference>
<evidence type="ECO:0000313" key="1">
    <source>
        <dbReference type="Ensembl" id="ENSGALP00010030727.1"/>
    </source>
</evidence>
<dbReference type="SMR" id="A0A1D5PC35"/>